<dbReference type="InterPro" id="IPR039421">
    <property type="entry name" value="Type_1_exporter"/>
</dbReference>
<proteinExistence type="predicted"/>
<evidence type="ECO:0000256" key="2">
    <source>
        <dbReference type="ARBA" id="ARBA00022692"/>
    </source>
</evidence>
<keyword evidence="6 7" id="KW-0472">Membrane</keyword>
<sequence>MLCIAIAILGLLQSMAARYLARHLADQLAIPALLAVMQHAERGHASLQAVLADIETVRDTLSGFVGRALVSIVMTPFLIPLTFAIHWAFGFVIALFCLAMALISLGLVCALNQRQEVAAASTSRIYNLTLDAMRSGEAVLAMGMLPRLGRLWVKQGSKSAREIWHADEKAARLRFLSDLTVGFFRGALLFTMFGLPFFGATLHGAFAGAAILVGQVASPFGALGQTIDRWTEATAAWHRLRRLADNTAQASAPGLAFPCPESRLVAEHLSFTFGGNQPFLFRNVDLAVEPGQTIAILGGSGSGKSTLLRLLLGLHRPSAGGIYLDGHATSQWDRRDLARHVGYLPQQPLLARGTLAEVIARLEQPDMDLVLDAARRAGAHEIIAGLPLGYATPVAGNYQFSMGQRHRIAIARALYGRPRLLLLDELAGSLDAEGETEIVALLARLQQEGSSVVFTTHRPALLRMANRVLTLRNGTLVPAGGELHRLPAAADAAGRRLA</sequence>
<dbReference type="Gene3D" id="3.40.50.300">
    <property type="entry name" value="P-loop containing nucleotide triphosphate hydrolases"/>
    <property type="match status" value="1"/>
</dbReference>
<accession>A0ABS1UFX9</accession>
<evidence type="ECO:0000259" key="8">
    <source>
        <dbReference type="PROSITE" id="PS50893"/>
    </source>
</evidence>
<evidence type="ECO:0000313" key="10">
    <source>
        <dbReference type="EMBL" id="MBL6082612.1"/>
    </source>
</evidence>
<dbReference type="PANTHER" id="PTHR24221">
    <property type="entry name" value="ATP-BINDING CASSETTE SUB-FAMILY B"/>
    <property type="match status" value="1"/>
</dbReference>
<dbReference type="InterPro" id="IPR003439">
    <property type="entry name" value="ABC_transporter-like_ATP-bd"/>
</dbReference>
<evidence type="ECO:0000259" key="9">
    <source>
        <dbReference type="PROSITE" id="PS50929"/>
    </source>
</evidence>
<keyword evidence="4 10" id="KW-0067">ATP-binding</keyword>
<dbReference type="InterPro" id="IPR003593">
    <property type="entry name" value="AAA+_ATPase"/>
</dbReference>
<keyword evidence="3" id="KW-0547">Nucleotide-binding</keyword>
<feature type="domain" description="ABC transporter" evidence="8">
    <location>
        <begin position="264"/>
        <end position="498"/>
    </location>
</feature>
<dbReference type="SMART" id="SM00382">
    <property type="entry name" value="AAA"/>
    <property type="match status" value="1"/>
</dbReference>
<dbReference type="SUPFAM" id="SSF52540">
    <property type="entry name" value="P-loop containing nucleoside triphosphate hydrolases"/>
    <property type="match status" value="1"/>
</dbReference>
<evidence type="ECO:0000313" key="11">
    <source>
        <dbReference type="Proteomes" id="UP000660885"/>
    </source>
</evidence>
<evidence type="ECO:0000256" key="5">
    <source>
        <dbReference type="ARBA" id="ARBA00022989"/>
    </source>
</evidence>
<dbReference type="Proteomes" id="UP000660885">
    <property type="component" value="Unassembled WGS sequence"/>
</dbReference>
<dbReference type="SUPFAM" id="SSF90123">
    <property type="entry name" value="ABC transporter transmembrane region"/>
    <property type="match status" value="1"/>
</dbReference>
<dbReference type="Pfam" id="PF00005">
    <property type="entry name" value="ABC_tran"/>
    <property type="match status" value="1"/>
</dbReference>
<evidence type="ECO:0000256" key="6">
    <source>
        <dbReference type="ARBA" id="ARBA00023136"/>
    </source>
</evidence>
<keyword evidence="2 7" id="KW-0812">Transmembrane</keyword>
<evidence type="ECO:0000256" key="7">
    <source>
        <dbReference type="SAM" id="Phobius"/>
    </source>
</evidence>
<dbReference type="PROSITE" id="PS50929">
    <property type="entry name" value="ABC_TM1F"/>
    <property type="match status" value="1"/>
</dbReference>
<dbReference type="PROSITE" id="PS50893">
    <property type="entry name" value="ABC_TRANSPORTER_2"/>
    <property type="match status" value="1"/>
</dbReference>
<evidence type="ECO:0000256" key="3">
    <source>
        <dbReference type="ARBA" id="ARBA00022741"/>
    </source>
</evidence>
<name>A0ABS1UFX9_9PROT</name>
<keyword evidence="5 7" id="KW-1133">Transmembrane helix</keyword>
<dbReference type="InterPro" id="IPR036640">
    <property type="entry name" value="ABC1_TM_sf"/>
</dbReference>
<dbReference type="InterPro" id="IPR011527">
    <property type="entry name" value="ABC1_TM_dom"/>
</dbReference>
<comment type="caution">
    <text evidence="10">The sequence shown here is derived from an EMBL/GenBank/DDBJ whole genome shotgun (WGS) entry which is preliminary data.</text>
</comment>
<evidence type="ECO:0000256" key="1">
    <source>
        <dbReference type="ARBA" id="ARBA00004651"/>
    </source>
</evidence>
<gene>
    <name evidence="10" type="ORF">JMJ56_32110</name>
</gene>
<evidence type="ECO:0000256" key="4">
    <source>
        <dbReference type="ARBA" id="ARBA00022840"/>
    </source>
</evidence>
<dbReference type="InterPro" id="IPR027417">
    <property type="entry name" value="P-loop_NTPase"/>
</dbReference>
<dbReference type="GO" id="GO:0005524">
    <property type="term" value="F:ATP binding"/>
    <property type="evidence" value="ECO:0007669"/>
    <property type="project" value="UniProtKB-KW"/>
</dbReference>
<reference evidence="10 11" key="1">
    <citation type="submission" date="2021-01" db="EMBL/GenBank/DDBJ databases">
        <title>Belnapia mucosa sp. nov. and Belnapia arida sp. nov., isolated from the Tabernas Desert (Almeria, Spain).</title>
        <authorList>
            <person name="Molina-Menor E."/>
            <person name="Vidal-Verdu A."/>
            <person name="Calonge A."/>
            <person name="Satari L."/>
            <person name="Pereto J."/>
            <person name="Porcar M."/>
        </authorList>
    </citation>
    <scope>NUCLEOTIDE SEQUENCE [LARGE SCALE GENOMIC DNA]</scope>
    <source>
        <strain evidence="10 11">T18</strain>
    </source>
</reference>
<feature type="transmembrane region" description="Helical" evidence="7">
    <location>
        <begin position="84"/>
        <end position="111"/>
    </location>
</feature>
<dbReference type="EMBL" id="JAETWB010000088">
    <property type="protein sequence ID" value="MBL6082612.1"/>
    <property type="molecule type" value="Genomic_DNA"/>
</dbReference>
<dbReference type="PANTHER" id="PTHR24221:SF248">
    <property type="entry name" value="ABC TRANSPORTER TRANSMEMBRANE REGION"/>
    <property type="match status" value="1"/>
</dbReference>
<keyword evidence="11" id="KW-1185">Reference proteome</keyword>
<comment type="subcellular location">
    <subcellularLocation>
        <location evidence="1">Cell membrane</location>
        <topology evidence="1">Multi-pass membrane protein</topology>
    </subcellularLocation>
</comment>
<feature type="domain" description="ABC transmembrane type-1" evidence="9">
    <location>
        <begin position="1"/>
        <end position="232"/>
    </location>
</feature>
<organism evidence="10 11">
    <name type="scientific">Belnapia arida</name>
    <dbReference type="NCBI Taxonomy" id="2804533"/>
    <lineage>
        <taxon>Bacteria</taxon>
        <taxon>Pseudomonadati</taxon>
        <taxon>Pseudomonadota</taxon>
        <taxon>Alphaproteobacteria</taxon>
        <taxon>Acetobacterales</taxon>
        <taxon>Roseomonadaceae</taxon>
        <taxon>Belnapia</taxon>
    </lineage>
</organism>
<dbReference type="RefSeq" id="WP_202835945.1">
    <property type="nucleotide sequence ID" value="NZ_JAETWB010000088.1"/>
</dbReference>
<protein>
    <submittedName>
        <fullName evidence="10">ATP-binding cassette domain-containing protein</fullName>
    </submittedName>
</protein>
<dbReference type="Gene3D" id="1.20.1560.10">
    <property type="entry name" value="ABC transporter type 1, transmembrane domain"/>
    <property type="match status" value="1"/>
</dbReference>
<feature type="transmembrane region" description="Helical" evidence="7">
    <location>
        <begin position="179"/>
        <end position="198"/>
    </location>
</feature>